<comment type="caution">
    <text evidence="2">The sequence shown here is derived from an EMBL/GenBank/DDBJ whole genome shotgun (WGS) entry which is preliminary data.</text>
</comment>
<accession>A0A9P1CV86</accession>
<evidence type="ECO:0000256" key="1">
    <source>
        <dbReference type="SAM" id="SignalP"/>
    </source>
</evidence>
<protein>
    <submittedName>
        <fullName evidence="3">Macrocin O-methyltransferase</fullName>
    </submittedName>
</protein>
<dbReference type="EMBL" id="CAMXCT030002558">
    <property type="protein sequence ID" value="CAL4786236.1"/>
    <property type="molecule type" value="Genomic_DNA"/>
</dbReference>
<evidence type="ECO:0000313" key="4">
    <source>
        <dbReference type="Proteomes" id="UP001152797"/>
    </source>
</evidence>
<feature type="signal peptide" evidence="1">
    <location>
        <begin position="1"/>
        <end position="17"/>
    </location>
</feature>
<sequence length="501" mass="55294">MTWQWVAILPLCGALDGGNPSCWSGDFTFANCCGDPAAGRPADSSCWDGYFTEELCCHGSADLHGLGSSSCWELMGLDARSGFTNCCSPGTARRSQQCWGTNPMLTEARCCGDDLVDEDPANLPHDAVRRFDTAISALNIHNYLHSHQVRSNPGLGKIFLLSDVLTVHRPKLLEVIQPKDVPRASAKYRPLRPQALQPASHRGKDLVDLPNLSQDDLPSDAEELKDCQGDCKNGTFFLLYAESDEFLLEAVSAVQHSGQIWEAWNLGNLRPHPAARFHEKYKTRYIWTDKACLDAYVTASATAFGPMRRMAESECICQALAMTKKLPGAYMEIGVFEGDASLVAMAYMARSRLTRKAYFLDTFQGFNYAEAKQSTEVGFAGTHRVWPTPELAVDAIRAKLLQVADSPFELVIANILRDELPSAEREVAVAYLDVDSYEATLAGLIKLQEKLVVGGIILMDDAPATPKLAGALLAMHEFMDQYQDQFVKMLWTGAYALFRIK</sequence>
<organism evidence="2">
    <name type="scientific">Cladocopium goreaui</name>
    <dbReference type="NCBI Taxonomy" id="2562237"/>
    <lineage>
        <taxon>Eukaryota</taxon>
        <taxon>Sar</taxon>
        <taxon>Alveolata</taxon>
        <taxon>Dinophyceae</taxon>
        <taxon>Suessiales</taxon>
        <taxon>Symbiodiniaceae</taxon>
        <taxon>Cladocopium</taxon>
    </lineage>
</organism>
<dbReference type="EMBL" id="CAMXCT020002558">
    <property type="protein sequence ID" value="CAL1152299.1"/>
    <property type="molecule type" value="Genomic_DNA"/>
</dbReference>
<reference evidence="3 4" key="2">
    <citation type="submission" date="2024-05" db="EMBL/GenBank/DDBJ databases">
        <authorList>
            <person name="Chen Y."/>
            <person name="Shah S."/>
            <person name="Dougan E. K."/>
            <person name="Thang M."/>
            <person name="Chan C."/>
        </authorList>
    </citation>
    <scope>NUCLEOTIDE SEQUENCE [LARGE SCALE GENOMIC DNA]</scope>
</reference>
<dbReference type="OrthoDB" id="10683312at2759"/>
<proteinExistence type="predicted"/>
<reference evidence="2" key="1">
    <citation type="submission" date="2022-10" db="EMBL/GenBank/DDBJ databases">
        <authorList>
            <person name="Chen Y."/>
            <person name="Dougan E. K."/>
            <person name="Chan C."/>
            <person name="Rhodes N."/>
            <person name="Thang M."/>
        </authorList>
    </citation>
    <scope>NUCLEOTIDE SEQUENCE</scope>
</reference>
<keyword evidence="1" id="KW-0732">Signal</keyword>
<dbReference type="EMBL" id="CAMXCT010002558">
    <property type="protein sequence ID" value="CAI3998924.1"/>
    <property type="molecule type" value="Genomic_DNA"/>
</dbReference>
<evidence type="ECO:0000313" key="3">
    <source>
        <dbReference type="EMBL" id="CAL4786236.1"/>
    </source>
</evidence>
<dbReference type="InterPro" id="IPR029063">
    <property type="entry name" value="SAM-dependent_MTases_sf"/>
</dbReference>
<gene>
    <name evidence="2" type="ORF">C1SCF055_LOCUS25186</name>
</gene>
<dbReference type="AlphaFoldDB" id="A0A9P1CV86"/>
<evidence type="ECO:0000313" key="2">
    <source>
        <dbReference type="EMBL" id="CAI3998924.1"/>
    </source>
</evidence>
<dbReference type="Gene3D" id="3.40.50.150">
    <property type="entry name" value="Vaccinia Virus protein VP39"/>
    <property type="match status" value="1"/>
</dbReference>
<keyword evidence="4" id="KW-1185">Reference proteome</keyword>
<dbReference type="PANTHER" id="PTHR40036">
    <property type="entry name" value="MACROCIN O-METHYLTRANSFERASE"/>
    <property type="match status" value="1"/>
</dbReference>
<dbReference type="Pfam" id="PF05711">
    <property type="entry name" value="TylF"/>
    <property type="match status" value="1"/>
</dbReference>
<name>A0A9P1CV86_9DINO</name>
<feature type="chain" id="PRO_5043270824" evidence="1">
    <location>
        <begin position="18"/>
        <end position="501"/>
    </location>
</feature>
<dbReference type="Proteomes" id="UP001152797">
    <property type="component" value="Unassembled WGS sequence"/>
</dbReference>
<dbReference type="InterPro" id="IPR008884">
    <property type="entry name" value="TylF_MeTrfase"/>
</dbReference>
<dbReference type="PANTHER" id="PTHR40036:SF1">
    <property type="entry name" value="MACROCIN O-METHYLTRANSFERASE"/>
    <property type="match status" value="1"/>
</dbReference>